<gene>
    <name evidence="3" type="ORF">SAMN04488561_2409</name>
</gene>
<dbReference type="Proteomes" id="UP000181980">
    <property type="component" value="Unassembled WGS sequence"/>
</dbReference>
<dbReference type="Gene3D" id="3.20.20.120">
    <property type="entry name" value="Enolase-like C-terminal domain"/>
    <property type="match status" value="1"/>
</dbReference>
<dbReference type="InterPro" id="IPR029065">
    <property type="entry name" value="Enolase_C-like"/>
</dbReference>
<name>A0A1H5L714_9ACTN</name>
<dbReference type="InterPro" id="IPR013342">
    <property type="entry name" value="Mandelate_racemase_C"/>
</dbReference>
<protein>
    <submittedName>
        <fullName evidence="3">Galactonate dehydratase</fullName>
    </submittedName>
</protein>
<keyword evidence="4" id="KW-1185">Reference proteome</keyword>
<dbReference type="EMBL" id="FNUC01000003">
    <property type="protein sequence ID" value="SEE71988.1"/>
    <property type="molecule type" value="Genomic_DNA"/>
</dbReference>
<accession>A0A1H5L714</accession>
<dbReference type="InterPro" id="IPR034593">
    <property type="entry name" value="DgoD-like"/>
</dbReference>
<evidence type="ECO:0000256" key="1">
    <source>
        <dbReference type="ARBA" id="ARBA00023239"/>
    </source>
</evidence>
<sequence>MKITSVETLSVGSQTPGNGRLTNRNFLFVRVHTDEGLVGLGEATLEGHDNAVRGMIADLEPLLLGEDPRRIEHLTQVLIRQKFWQGGVIKGSAVAGVELALWDILGKSVDLPVHQLVGGASRDRIRYYLNGWTGGAVEPAEIGDRAAEAFGQGERALKFSLALPSWPVRDRELLRTLERALDAIRAAVGADTLVMFDGHGRYDADQAIAMAAVLADFECYFFEEPVQPTRVEDTARVARRAAVPIAAGERLARKGEFVDYFRAGAISVAQPDLAHCHGFGESLKIAAIADGFGGWIAPHGPMSPVLTAISLHLDAVIPNFLIQERLRNSTWCESLITEPLRPAEGYLPLPHGPGWGIELDEEVCRAHPPIQVDLPRLFRPDGSVADW</sequence>
<dbReference type="CDD" id="cd03316">
    <property type="entry name" value="MR_like"/>
    <property type="match status" value="1"/>
</dbReference>
<feature type="domain" description="Mandelate racemase/muconate lactonizing enzyme C-terminal" evidence="2">
    <location>
        <begin position="139"/>
        <end position="244"/>
    </location>
</feature>
<dbReference type="AlphaFoldDB" id="A0A1H5L714"/>
<evidence type="ECO:0000313" key="3">
    <source>
        <dbReference type="EMBL" id="SEE71988.1"/>
    </source>
</evidence>
<keyword evidence="1" id="KW-0456">Lyase</keyword>
<dbReference type="InterPro" id="IPR013341">
    <property type="entry name" value="Mandelate_racemase_N_dom"/>
</dbReference>
<proteinExistence type="predicted"/>
<dbReference type="SUPFAM" id="SSF51604">
    <property type="entry name" value="Enolase C-terminal domain-like"/>
    <property type="match status" value="1"/>
</dbReference>
<dbReference type="InterPro" id="IPR029017">
    <property type="entry name" value="Enolase-like_N"/>
</dbReference>
<reference evidence="4" key="1">
    <citation type="submission" date="2016-10" db="EMBL/GenBank/DDBJ databases">
        <authorList>
            <person name="Varghese N."/>
            <person name="Submissions S."/>
        </authorList>
    </citation>
    <scope>NUCLEOTIDE SEQUENCE [LARGE SCALE GENOMIC DNA]</scope>
    <source>
        <strain evidence="4">DSM 45237</strain>
    </source>
</reference>
<dbReference type="PROSITE" id="PS00908">
    <property type="entry name" value="MR_MLE_1"/>
    <property type="match status" value="1"/>
</dbReference>
<evidence type="ECO:0000313" key="4">
    <source>
        <dbReference type="Proteomes" id="UP000181980"/>
    </source>
</evidence>
<dbReference type="SFLD" id="SFLDS00001">
    <property type="entry name" value="Enolase"/>
    <property type="match status" value="1"/>
</dbReference>
<dbReference type="GO" id="GO:0009063">
    <property type="term" value="P:amino acid catabolic process"/>
    <property type="evidence" value="ECO:0007669"/>
    <property type="project" value="InterPro"/>
</dbReference>
<dbReference type="STRING" id="561176.SAMN04488561_2409"/>
<dbReference type="Gene3D" id="3.30.390.10">
    <property type="entry name" value="Enolase-like, N-terminal domain"/>
    <property type="match status" value="1"/>
</dbReference>
<dbReference type="PANTHER" id="PTHR48080">
    <property type="entry name" value="D-GALACTONATE DEHYDRATASE-RELATED"/>
    <property type="match status" value="1"/>
</dbReference>
<dbReference type="OrthoDB" id="9802699at2"/>
<dbReference type="InterPro" id="IPR018110">
    <property type="entry name" value="Mandel_Rmase/mucon_lact_enz_CS"/>
</dbReference>
<dbReference type="Pfam" id="PF13378">
    <property type="entry name" value="MR_MLE_C"/>
    <property type="match status" value="1"/>
</dbReference>
<dbReference type="SUPFAM" id="SSF54826">
    <property type="entry name" value="Enolase N-terminal domain-like"/>
    <property type="match status" value="1"/>
</dbReference>
<dbReference type="RefSeq" id="WP_069115160.1">
    <property type="nucleotide sequence ID" value="NZ_FNUC01000003.1"/>
</dbReference>
<dbReference type="PANTHER" id="PTHR48080:SF2">
    <property type="entry name" value="D-GALACTONATE DEHYDRATASE"/>
    <property type="match status" value="1"/>
</dbReference>
<dbReference type="GO" id="GO:0016829">
    <property type="term" value="F:lyase activity"/>
    <property type="evidence" value="ECO:0007669"/>
    <property type="project" value="UniProtKB-KW"/>
</dbReference>
<evidence type="ECO:0000259" key="2">
    <source>
        <dbReference type="SMART" id="SM00922"/>
    </source>
</evidence>
<organism evidence="3 4">
    <name type="scientific">Jiangella alba</name>
    <dbReference type="NCBI Taxonomy" id="561176"/>
    <lineage>
        <taxon>Bacteria</taxon>
        <taxon>Bacillati</taxon>
        <taxon>Actinomycetota</taxon>
        <taxon>Actinomycetes</taxon>
        <taxon>Jiangellales</taxon>
        <taxon>Jiangellaceae</taxon>
        <taxon>Jiangella</taxon>
    </lineage>
</organism>
<dbReference type="SMART" id="SM00922">
    <property type="entry name" value="MR_MLE"/>
    <property type="match status" value="1"/>
</dbReference>
<dbReference type="SFLD" id="SFLDG00179">
    <property type="entry name" value="mandelate_racemase"/>
    <property type="match status" value="1"/>
</dbReference>
<dbReference type="InterPro" id="IPR036849">
    <property type="entry name" value="Enolase-like_C_sf"/>
</dbReference>
<dbReference type="Pfam" id="PF02746">
    <property type="entry name" value="MR_MLE_N"/>
    <property type="match status" value="1"/>
</dbReference>